<dbReference type="Pfam" id="PF01202">
    <property type="entry name" value="SKI"/>
    <property type="match status" value="1"/>
</dbReference>
<sequence>MAMGSVIVMGVSGCGKSTLGAKLAQHLGAKFIDGDDLHPRANIEKMALGQPLNDKDRAPWLERIRDVAFSLEQKNEFGVIVCSALRRQYRDRLREGNKSVIFLFLDGSYELILERLRARKGHFMRTEMLDSQFAALEKPTGIESDVISVDINRDIESLTKYAACLITGNQEVA</sequence>
<dbReference type="InterPro" id="IPR027417">
    <property type="entry name" value="P-loop_NTPase"/>
</dbReference>
<comment type="catalytic activity">
    <reaction evidence="9 10">
        <text>D-gluconate + ATP = 6-phospho-D-gluconate + ADP + H(+)</text>
        <dbReference type="Rhea" id="RHEA:19433"/>
        <dbReference type="ChEBI" id="CHEBI:15378"/>
        <dbReference type="ChEBI" id="CHEBI:18391"/>
        <dbReference type="ChEBI" id="CHEBI:30616"/>
        <dbReference type="ChEBI" id="CHEBI:58759"/>
        <dbReference type="ChEBI" id="CHEBI:456216"/>
        <dbReference type="EC" id="2.7.1.12"/>
    </reaction>
</comment>
<evidence type="ECO:0000256" key="5">
    <source>
        <dbReference type="ARBA" id="ARBA00022741"/>
    </source>
</evidence>
<dbReference type="EMBL" id="CP114589">
    <property type="protein sequence ID" value="WBA10406.1"/>
    <property type="molecule type" value="Genomic_DNA"/>
</dbReference>
<keyword evidence="5 10" id="KW-0547">Nucleotide-binding</keyword>
<evidence type="ECO:0000256" key="8">
    <source>
        <dbReference type="ARBA" id="ARBA00023064"/>
    </source>
</evidence>
<dbReference type="GO" id="GO:0005524">
    <property type="term" value="F:ATP binding"/>
    <property type="evidence" value="ECO:0007669"/>
    <property type="project" value="UniProtKB-KW"/>
</dbReference>
<dbReference type="PANTHER" id="PTHR43442">
    <property type="entry name" value="GLUCONOKINASE-RELATED"/>
    <property type="match status" value="1"/>
</dbReference>
<evidence type="ECO:0000313" key="12">
    <source>
        <dbReference type="Proteomes" id="UP001164748"/>
    </source>
</evidence>
<evidence type="ECO:0000256" key="2">
    <source>
        <dbReference type="ARBA" id="ARBA00008420"/>
    </source>
</evidence>
<keyword evidence="8" id="KW-0311">Gluconate utilization</keyword>
<proteinExistence type="inferred from homology"/>
<gene>
    <name evidence="11" type="ORF">N8M53_13705</name>
</gene>
<dbReference type="Proteomes" id="UP001164748">
    <property type="component" value="Plasmid unnamed"/>
</dbReference>
<dbReference type="NCBIfam" id="TIGR01313">
    <property type="entry name" value="therm_gnt_kin"/>
    <property type="match status" value="1"/>
</dbReference>
<evidence type="ECO:0000256" key="1">
    <source>
        <dbReference type="ARBA" id="ARBA00004761"/>
    </source>
</evidence>
<dbReference type="InterPro" id="IPR031322">
    <property type="entry name" value="Shikimate/glucono_kinase"/>
</dbReference>
<dbReference type="AlphaFoldDB" id="A0AA47KP02"/>
<dbReference type="GO" id="GO:0005737">
    <property type="term" value="C:cytoplasm"/>
    <property type="evidence" value="ECO:0007669"/>
    <property type="project" value="TreeGrafter"/>
</dbReference>
<dbReference type="GO" id="GO:0046316">
    <property type="term" value="F:gluconokinase activity"/>
    <property type="evidence" value="ECO:0007669"/>
    <property type="project" value="UniProtKB-EC"/>
</dbReference>
<dbReference type="CDD" id="cd02021">
    <property type="entry name" value="GntK"/>
    <property type="match status" value="1"/>
</dbReference>
<evidence type="ECO:0000256" key="3">
    <source>
        <dbReference type="ARBA" id="ARBA00012054"/>
    </source>
</evidence>
<dbReference type="PANTHER" id="PTHR43442:SF3">
    <property type="entry name" value="GLUCONOKINASE-RELATED"/>
    <property type="match status" value="1"/>
</dbReference>
<dbReference type="GO" id="GO:0019521">
    <property type="term" value="P:D-gluconate metabolic process"/>
    <property type="evidence" value="ECO:0007669"/>
    <property type="project" value="UniProtKB-KW"/>
</dbReference>
<evidence type="ECO:0000256" key="4">
    <source>
        <dbReference type="ARBA" id="ARBA00022679"/>
    </source>
</evidence>
<keyword evidence="6 10" id="KW-0418">Kinase</keyword>
<geneLocation type="plasmid" evidence="11 12">
    <name>unnamed</name>
</geneLocation>
<comment type="similarity">
    <text evidence="2 10">Belongs to the gluconokinase GntK/GntV family.</text>
</comment>
<dbReference type="FunFam" id="3.40.50.300:FF:000522">
    <property type="entry name" value="Gluconokinase"/>
    <property type="match status" value="1"/>
</dbReference>
<name>A0AA47KP02_9GAMM</name>
<dbReference type="Gene3D" id="3.40.50.300">
    <property type="entry name" value="P-loop containing nucleotide triphosphate hydrolases"/>
    <property type="match status" value="1"/>
</dbReference>
<dbReference type="EC" id="2.7.1.12" evidence="3 10"/>
<evidence type="ECO:0000256" key="9">
    <source>
        <dbReference type="ARBA" id="ARBA00048090"/>
    </source>
</evidence>
<protein>
    <recommendedName>
        <fullName evidence="3 10">Gluconokinase</fullName>
        <ecNumber evidence="3 10">2.7.1.12</ecNumber>
    </recommendedName>
</protein>
<dbReference type="SUPFAM" id="SSF52540">
    <property type="entry name" value="P-loop containing nucleoside triphosphate hydrolases"/>
    <property type="match status" value="1"/>
</dbReference>
<evidence type="ECO:0000313" key="11">
    <source>
        <dbReference type="EMBL" id="WBA10406.1"/>
    </source>
</evidence>
<dbReference type="InterPro" id="IPR006001">
    <property type="entry name" value="Therm_gnt_kin"/>
</dbReference>
<comment type="pathway">
    <text evidence="1">Carbohydrate acid metabolism.</text>
</comment>
<evidence type="ECO:0000256" key="6">
    <source>
        <dbReference type="ARBA" id="ARBA00022777"/>
    </source>
</evidence>
<reference evidence="11" key="1">
    <citation type="submission" date="2022-09" db="EMBL/GenBank/DDBJ databases">
        <authorList>
            <person name="Li Z.-J."/>
        </authorList>
    </citation>
    <scope>NUCLEOTIDE SEQUENCE</scope>
    <source>
        <strain evidence="11">TGB11</strain>
        <plasmid evidence="11">unnamed</plasmid>
    </source>
</reference>
<keyword evidence="11" id="KW-0614">Plasmid</keyword>
<dbReference type="PRINTS" id="PR01100">
    <property type="entry name" value="SHIKIMTKNASE"/>
</dbReference>
<keyword evidence="4 10" id="KW-0808">Transferase</keyword>
<dbReference type="RefSeq" id="WP_269580421.1">
    <property type="nucleotide sequence ID" value="NZ_CP114589.1"/>
</dbReference>
<evidence type="ECO:0000256" key="7">
    <source>
        <dbReference type="ARBA" id="ARBA00022840"/>
    </source>
</evidence>
<keyword evidence="7 10" id="KW-0067">ATP-binding</keyword>
<evidence type="ECO:0000256" key="10">
    <source>
        <dbReference type="RuleBase" id="RU363066"/>
    </source>
</evidence>
<organism evidence="11 12">
    <name type="scientific">Salinivibrio kushneri</name>
    <dbReference type="NCBI Taxonomy" id="1908198"/>
    <lineage>
        <taxon>Bacteria</taxon>
        <taxon>Pseudomonadati</taxon>
        <taxon>Pseudomonadota</taxon>
        <taxon>Gammaproteobacteria</taxon>
        <taxon>Vibrionales</taxon>
        <taxon>Vibrionaceae</taxon>
        <taxon>Salinivibrio</taxon>
    </lineage>
</organism>
<accession>A0AA47KP02</accession>